<evidence type="ECO:0000256" key="1">
    <source>
        <dbReference type="ARBA" id="ARBA00004141"/>
    </source>
</evidence>
<evidence type="ECO:0000256" key="6">
    <source>
        <dbReference type="SAM" id="Phobius"/>
    </source>
</evidence>
<sequence>QRDLELYFTWLIGFVLFAVSIKMIRILKFNCRISVLAMTLERSAPSMASFALIYLLINAAFNSALYTLLFSKLLNYRHFLAVTEATTASL</sequence>
<evidence type="ECO:0000313" key="8">
    <source>
        <dbReference type="EMBL" id="GMR58262.1"/>
    </source>
</evidence>
<evidence type="ECO:0000256" key="5">
    <source>
        <dbReference type="ARBA" id="ARBA00023136"/>
    </source>
</evidence>
<organism evidence="8 9">
    <name type="scientific">Pristionchus mayeri</name>
    <dbReference type="NCBI Taxonomy" id="1317129"/>
    <lineage>
        <taxon>Eukaryota</taxon>
        <taxon>Metazoa</taxon>
        <taxon>Ecdysozoa</taxon>
        <taxon>Nematoda</taxon>
        <taxon>Chromadorea</taxon>
        <taxon>Rhabditida</taxon>
        <taxon>Rhabditina</taxon>
        <taxon>Diplogasteromorpha</taxon>
        <taxon>Diplogasteroidea</taxon>
        <taxon>Neodiplogasteridae</taxon>
        <taxon>Pristionchus</taxon>
    </lineage>
</organism>
<evidence type="ECO:0000259" key="7">
    <source>
        <dbReference type="Pfam" id="PF08016"/>
    </source>
</evidence>
<proteinExistence type="inferred from homology"/>
<dbReference type="EMBL" id="BTRK01000006">
    <property type="protein sequence ID" value="GMR58262.1"/>
    <property type="molecule type" value="Genomic_DNA"/>
</dbReference>
<dbReference type="GO" id="GO:0005262">
    <property type="term" value="F:calcium channel activity"/>
    <property type="evidence" value="ECO:0007669"/>
    <property type="project" value="TreeGrafter"/>
</dbReference>
<dbReference type="PANTHER" id="PTHR10877">
    <property type="entry name" value="POLYCYSTIN FAMILY MEMBER"/>
    <property type="match status" value="1"/>
</dbReference>
<keyword evidence="4 6" id="KW-1133">Transmembrane helix</keyword>
<protein>
    <recommendedName>
        <fullName evidence="7">Polycystin cation channel PKD1/PKD2 domain-containing protein</fullName>
    </recommendedName>
</protein>
<evidence type="ECO:0000256" key="2">
    <source>
        <dbReference type="ARBA" id="ARBA00007200"/>
    </source>
</evidence>
<feature type="domain" description="Polycystin cation channel PKD1/PKD2" evidence="7">
    <location>
        <begin position="8"/>
        <end position="80"/>
    </location>
</feature>
<name>A0AAN5D916_9BILA</name>
<feature type="non-terminal residue" evidence="8">
    <location>
        <position position="90"/>
    </location>
</feature>
<comment type="subcellular location">
    <subcellularLocation>
        <location evidence="1">Membrane</location>
        <topology evidence="1">Multi-pass membrane protein</topology>
    </subcellularLocation>
</comment>
<dbReference type="AlphaFoldDB" id="A0AAN5D916"/>
<keyword evidence="3 6" id="KW-0812">Transmembrane</keyword>
<feature type="non-terminal residue" evidence="8">
    <location>
        <position position="1"/>
    </location>
</feature>
<evidence type="ECO:0000256" key="4">
    <source>
        <dbReference type="ARBA" id="ARBA00022989"/>
    </source>
</evidence>
<dbReference type="GO" id="GO:0016020">
    <property type="term" value="C:membrane"/>
    <property type="evidence" value="ECO:0007669"/>
    <property type="project" value="UniProtKB-SubCell"/>
</dbReference>
<comment type="similarity">
    <text evidence="2">Belongs to the polycystin family.</text>
</comment>
<gene>
    <name evidence="8" type="ORF">PMAYCL1PPCAC_28457</name>
</gene>
<dbReference type="InterPro" id="IPR051223">
    <property type="entry name" value="Polycystin"/>
</dbReference>
<dbReference type="InterPro" id="IPR013122">
    <property type="entry name" value="PKD1_2_channel"/>
</dbReference>
<dbReference type="Proteomes" id="UP001328107">
    <property type="component" value="Unassembled WGS sequence"/>
</dbReference>
<comment type="caution">
    <text evidence="8">The sequence shown here is derived from an EMBL/GenBank/DDBJ whole genome shotgun (WGS) entry which is preliminary data.</text>
</comment>
<feature type="transmembrane region" description="Helical" evidence="6">
    <location>
        <begin position="48"/>
        <end position="69"/>
    </location>
</feature>
<accession>A0AAN5D916</accession>
<dbReference type="PANTHER" id="PTHR10877:SF194">
    <property type="entry name" value="LOCATION OF VULVA DEFECTIVE 1"/>
    <property type="match status" value="1"/>
</dbReference>
<keyword evidence="9" id="KW-1185">Reference proteome</keyword>
<dbReference type="Pfam" id="PF08016">
    <property type="entry name" value="PKD_channel"/>
    <property type="match status" value="1"/>
</dbReference>
<dbReference type="GO" id="GO:0050982">
    <property type="term" value="P:detection of mechanical stimulus"/>
    <property type="evidence" value="ECO:0007669"/>
    <property type="project" value="TreeGrafter"/>
</dbReference>
<evidence type="ECO:0000256" key="3">
    <source>
        <dbReference type="ARBA" id="ARBA00022692"/>
    </source>
</evidence>
<feature type="transmembrane region" description="Helical" evidence="6">
    <location>
        <begin position="6"/>
        <end position="27"/>
    </location>
</feature>
<evidence type="ECO:0000313" key="9">
    <source>
        <dbReference type="Proteomes" id="UP001328107"/>
    </source>
</evidence>
<keyword evidence="5 6" id="KW-0472">Membrane</keyword>
<reference evidence="9" key="1">
    <citation type="submission" date="2022-10" db="EMBL/GenBank/DDBJ databases">
        <title>Genome assembly of Pristionchus species.</title>
        <authorList>
            <person name="Yoshida K."/>
            <person name="Sommer R.J."/>
        </authorList>
    </citation>
    <scope>NUCLEOTIDE SEQUENCE [LARGE SCALE GENOMIC DNA]</scope>
    <source>
        <strain evidence="9">RS5460</strain>
    </source>
</reference>